<evidence type="ECO:0000313" key="2">
    <source>
        <dbReference type="Proteomes" id="UP000477911"/>
    </source>
</evidence>
<proteinExistence type="predicted"/>
<evidence type="ECO:0008006" key="3">
    <source>
        <dbReference type="Google" id="ProtNLM"/>
    </source>
</evidence>
<dbReference type="AlphaFoldDB" id="A0A6L7G1V1"/>
<protein>
    <recommendedName>
        <fullName evidence="3">Antifreeze protein</fullName>
    </recommendedName>
</protein>
<organism evidence="1 2">
    <name type="scientific">Pseudooceanicola albus</name>
    <dbReference type="NCBI Taxonomy" id="2692189"/>
    <lineage>
        <taxon>Bacteria</taxon>
        <taxon>Pseudomonadati</taxon>
        <taxon>Pseudomonadota</taxon>
        <taxon>Alphaproteobacteria</taxon>
        <taxon>Rhodobacterales</taxon>
        <taxon>Paracoccaceae</taxon>
        <taxon>Pseudooceanicola</taxon>
    </lineage>
</organism>
<reference evidence="1 2" key="1">
    <citation type="submission" date="2019-12" db="EMBL/GenBank/DDBJ databases">
        <authorList>
            <person name="Li M."/>
        </authorList>
    </citation>
    <scope>NUCLEOTIDE SEQUENCE [LARGE SCALE GENOMIC DNA]</scope>
    <source>
        <strain evidence="1 2">GBMRC 2024</strain>
    </source>
</reference>
<comment type="caution">
    <text evidence="1">The sequence shown here is derived from an EMBL/GenBank/DDBJ whole genome shotgun (WGS) entry which is preliminary data.</text>
</comment>
<gene>
    <name evidence="1" type="ORF">GR170_06660</name>
</gene>
<dbReference type="EMBL" id="WUMU01000004">
    <property type="protein sequence ID" value="MXN17508.1"/>
    <property type="molecule type" value="Genomic_DNA"/>
</dbReference>
<sequence length="527" mass="54422">MIGLGLAAAQGASAQAPQAVGRDQGAGNPITAIDWLSALSAAGIVVPDSGLQHNEPPVSQSALTPPVSSAPLGGVEADAVGLLPTSVTGLPASLWQGSTARDIAQRLARLDVTSSPAMQSLLYTLLLAEVDPPGETPSEGGDPLLRARIDKLRDLGAVEPALALIERAGPKTDPALFQRWFELSLLNGTEATPCQSIATDPGLAPDQGSRIFCLARDNDWDTAALLLDSATALGNLPPAEAHLLSRFLDVDSDDTAVALPPPARISPLMFRLSEAIGEPMATAGLPRAYAVSDLRGISGWKAELDAAERLARTGALPENALLGIYTSGQPSASGGIWDRVAALQAFDTALGKAPGGGTDAKVLNTLPGAWDAMGDAQLRVPFARIYGAQLAAYSHDAGPAGRIATRAALLAPGFEQAAAGLTAHDDTDRFLLALAQGKPDTVAPPSEAARLITEGFAEDTRPPEALMDQIRQGRLGEAILGAMELYLSARAGDLPSVVPALATFRAVGLEDTARQAALQLILLDDHV</sequence>
<evidence type="ECO:0000313" key="1">
    <source>
        <dbReference type="EMBL" id="MXN17508.1"/>
    </source>
</evidence>
<dbReference type="RefSeq" id="WP_160892886.1">
    <property type="nucleotide sequence ID" value="NZ_WUMU01000004.1"/>
</dbReference>
<name>A0A6L7G1V1_9RHOB</name>
<keyword evidence="2" id="KW-1185">Reference proteome</keyword>
<dbReference type="Proteomes" id="UP000477911">
    <property type="component" value="Unassembled WGS sequence"/>
</dbReference>
<accession>A0A6L7G1V1</accession>